<reference evidence="4 5" key="1">
    <citation type="submission" date="2017-01" db="EMBL/GenBank/DDBJ databases">
        <authorList>
            <person name="Mah S.A."/>
            <person name="Swanson W.J."/>
            <person name="Moy G.W."/>
            <person name="Vacquier V.D."/>
        </authorList>
    </citation>
    <scope>NUCLEOTIDE SEQUENCE [LARGE SCALE GENOMIC DNA]</scope>
    <source>
        <strain evidence="4 5">DSM 21219</strain>
    </source>
</reference>
<evidence type="ECO:0000313" key="4">
    <source>
        <dbReference type="EMBL" id="SIT77591.1"/>
    </source>
</evidence>
<protein>
    <submittedName>
        <fullName evidence="4">Putative peptidoglycan binding domain-containing protein</fullName>
    </submittedName>
</protein>
<gene>
    <name evidence="4" type="ORF">SAMN05421849_0774</name>
</gene>
<feature type="signal peptide" evidence="2">
    <location>
        <begin position="1"/>
        <end position="21"/>
    </location>
</feature>
<accession>A0A1R3WHB3</accession>
<dbReference type="Proteomes" id="UP000192455">
    <property type="component" value="Unassembled WGS sequence"/>
</dbReference>
<dbReference type="SUPFAM" id="SSF47090">
    <property type="entry name" value="PGBD-like"/>
    <property type="match status" value="1"/>
</dbReference>
<dbReference type="InterPro" id="IPR036365">
    <property type="entry name" value="PGBD-like_sf"/>
</dbReference>
<dbReference type="STRING" id="515897.SAMN05421849_0774"/>
<keyword evidence="5" id="KW-1185">Reference proteome</keyword>
<sequence>MKSVLACLIVALMALSLPAAAQDSREMSWVQIEARPTLSEAEARARDWGRNLADVNGFALGSGWYAIVLGPYSRADAERVLQVYRTESQIPADSFIARPGSLGQRFWPVGAAMNSATLPDSLRPDPDAAQRDAAQPGATATPQDPGETPEQARAAERLLSGKERQTLQQALRAGGFYAGAIDGAFGAGTRRSMADWQGANGYPATGVLTTREREALIAQYEAPLTEAGMELVHDREAGIEMRIPGNLVAFTRHESPFAVYGPAGDSGVQVLLISQAGNEATLAALYEVLQSLTIIPTTGPRDNSGSRFVIEGRDDASVAHAEATLDDREIKGFVLVWPAGDDMRRTRVLAAMQESFTRRDGVLDSAMAAPLPEDLDLVAGLETRKPRVGHSGFYVDHEGRVLTTADVAASCSRLTIDGHEARLLAQDETLGLALIEAEEPRVPMGFARLRSSPLPLRSDVTLSGYSYGGALDAPVLTHGELADNGGLEGEREQLRLSLKTTPGDEGGPILDAGGEVVAMLLPWGDASRELPEGVSLGLGAGALRGFLDRHSGDTQETAPESAPGPLTPAGFARLANGMTVFVNCWE</sequence>
<evidence type="ECO:0000259" key="3">
    <source>
        <dbReference type="Pfam" id="PF01471"/>
    </source>
</evidence>
<keyword evidence="2" id="KW-0732">Signal</keyword>
<feature type="region of interest" description="Disordered" evidence="1">
    <location>
        <begin position="117"/>
        <end position="151"/>
    </location>
</feature>
<dbReference type="InterPro" id="IPR009003">
    <property type="entry name" value="Peptidase_S1_PA"/>
</dbReference>
<dbReference type="InterPro" id="IPR036366">
    <property type="entry name" value="PGBDSf"/>
</dbReference>
<dbReference type="EMBL" id="FTPS01000001">
    <property type="protein sequence ID" value="SIT77591.1"/>
    <property type="molecule type" value="Genomic_DNA"/>
</dbReference>
<organism evidence="4 5">
    <name type="scientific">Pontibaca methylaminivorans</name>
    <dbReference type="NCBI Taxonomy" id="515897"/>
    <lineage>
        <taxon>Bacteria</taxon>
        <taxon>Pseudomonadati</taxon>
        <taxon>Pseudomonadota</taxon>
        <taxon>Alphaproteobacteria</taxon>
        <taxon>Rhodobacterales</taxon>
        <taxon>Roseobacteraceae</taxon>
        <taxon>Pontibaca</taxon>
    </lineage>
</organism>
<dbReference type="Pfam" id="PF13365">
    <property type="entry name" value="Trypsin_2"/>
    <property type="match status" value="1"/>
</dbReference>
<dbReference type="RefSeq" id="WP_076647629.1">
    <property type="nucleotide sequence ID" value="NZ_FTPS01000001.1"/>
</dbReference>
<dbReference type="SUPFAM" id="SSF50494">
    <property type="entry name" value="Trypsin-like serine proteases"/>
    <property type="match status" value="1"/>
</dbReference>
<evidence type="ECO:0000313" key="5">
    <source>
        <dbReference type="Proteomes" id="UP000192455"/>
    </source>
</evidence>
<proteinExistence type="predicted"/>
<evidence type="ECO:0000256" key="2">
    <source>
        <dbReference type="SAM" id="SignalP"/>
    </source>
</evidence>
<dbReference type="Gene3D" id="1.10.101.10">
    <property type="entry name" value="PGBD-like superfamily/PGBD"/>
    <property type="match status" value="1"/>
</dbReference>
<dbReference type="InterPro" id="IPR002477">
    <property type="entry name" value="Peptidoglycan-bd-like"/>
</dbReference>
<name>A0A1R3WHB3_9RHOB</name>
<dbReference type="AlphaFoldDB" id="A0A1R3WHB3"/>
<feature type="domain" description="Peptidoglycan binding-like" evidence="3">
    <location>
        <begin position="160"/>
        <end position="216"/>
    </location>
</feature>
<feature type="chain" id="PRO_5013317647" evidence="2">
    <location>
        <begin position="22"/>
        <end position="586"/>
    </location>
</feature>
<dbReference type="OrthoDB" id="6810892at2"/>
<dbReference type="Gene3D" id="2.40.10.120">
    <property type="match status" value="1"/>
</dbReference>
<evidence type="ECO:0000256" key="1">
    <source>
        <dbReference type="SAM" id="MobiDB-lite"/>
    </source>
</evidence>
<dbReference type="Pfam" id="PF01471">
    <property type="entry name" value="PG_binding_1"/>
    <property type="match status" value="1"/>
</dbReference>